<organism evidence="7 8">
    <name type="scientific">Halioglobus maricola</name>
    <dbReference type="NCBI Taxonomy" id="2601894"/>
    <lineage>
        <taxon>Bacteria</taxon>
        <taxon>Pseudomonadati</taxon>
        <taxon>Pseudomonadota</taxon>
        <taxon>Gammaproteobacteria</taxon>
        <taxon>Cellvibrionales</taxon>
        <taxon>Halieaceae</taxon>
        <taxon>Halioglobus</taxon>
    </lineage>
</organism>
<sequence>MTDNNDAVQAFLDKHPDIEVFEVMLLDLCGGLRGKWVTREKLPKVMQGALKIPLSTLAFDIWGRDAEEWVFNTGDGDGFCTPEPRTLVVAPWLERPTGQVFMSMREVDGSQCSYDPRYMLQGLQQRFSELGLTPVVASEMEFHLLRAERDDIGRPIHSQQDRVGGALGAGQTYGIDTMEDMSALMHEVRDACDAQGLPVDTLIKESAPSQYEINLYHRADALEAADQAVMLQRVIRGVAKKHGFIATFMAKPFGDLAGNGMHVHCSLVDRDGNNVFDDGTGKGTELLRQAIAGCLSSMSDSMLMFAPNLNSYRRFRRGTHAPLAPSWGYENRTVSVRVPADAPAATRIEHRVSGADASPYLVFAGILAGVLRGIEKKMEAPAPLEGNAYEQLPASLPRYLPDALACFADSEHIAEYLGAEFQKVYTILKQQELDEYDSHVTPLEYDANL</sequence>
<evidence type="ECO:0000259" key="6">
    <source>
        <dbReference type="PROSITE" id="PS51987"/>
    </source>
</evidence>
<evidence type="ECO:0000313" key="7">
    <source>
        <dbReference type="EMBL" id="QFU77328.1"/>
    </source>
</evidence>
<evidence type="ECO:0000256" key="3">
    <source>
        <dbReference type="ARBA" id="ARBA00022842"/>
    </source>
</evidence>
<keyword evidence="3" id="KW-0460">Magnesium</keyword>
<reference evidence="7 8" key="1">
    <citation type="submission" date="2019-02" db="EMBL/GenBank/DDBJ databases">
        <authorList>
            <person name="Li S.-H."/>
        </authorList>
    </citation>
    <scope>NUCLEOTIDE SEQUENCE [LARGE SCALE GENOMIC DNA]</scope>
    <source>
        <strain evidence="7 8">IMCC14385</strain>
    </source>
</reference>
<dbReference type="SMART" id="SM01230">
    <property type="entry name" value="Gln-synt_C"/>
    <property type="match status" value="1"/>
</dbReference>
<evidence type="ECO:0000256" key="4">
    <source>
        <dbReference type="PROSITE-ProRule" id="PRU01331"/>
    </source>
</evidence>
<dbReference type="EMBL" id="CP036422">
    <property type="protein sequence ID" value="QFU77328.1"/>
    <property type="molecule type" value="Genomic_DNA"/>
</dbReference>
<dbReference type="SUPFAM" id="SSF54368">
    <property type="entry name" value="Glutamine synthetase, N-terminal domain"/>
    <property type="match status" value="1"/>
</dbReference>
<dbReference type="SUPFAM" id="SSF55931">
    <property type="entry name" value="Glutamine synthetase/guanido kinase"/>
    <property type="match status" value="1"/>
</dbReference>
<dbReference type="GO" id="GO:0006542">
    <property type="term" value="P:glutamine biosynthetic process"/>
    <property type="evidence" value="ECO:0007669"/>
    <property type="project" value="InterPro"/>
</dbReference>
<evidence type="ECO:0000256" key="2">
    <source>
        <dbReference type="ARBA" id="ARBA00022598"/>
    </source>
</evidence>
<accession>A0A5P9NQY0</accession>
<dbReference type="InterPro" id="IPR008146">
    <property type="entry name" value="Gln_synth_cat_dom"/>
</dbReference>
<evidence type="ECO:0000256" key="5">
    <source>
        <dbReference type="RuleBase" id="RU000384"/>
    </source>
</evidence>
<dbReference type="OrthoDB" id="9789509at2"/>
<keyword evidence="8" id="KW-1185">Reference proteome</keyword>
<comment type="similarity">
    <text evidence="4 5">Belongs to the glutamine synthetase family.</text>
</comment>
<dbReference type="PROSITE" id="PS51987">
    <property type="entry name" value="GS_CATALYTIC"/>
    <property type="match status" value="1"/>
</dbReference>
<dbReference type="InterPro" id="IPR027303">
    <property type="entry name" value="Gln_synth_gly_rich_site"/>
</dbReference>
<dbReference type="Pfam" id="PF00120">
    <property type="entry name" value="Gln-synt_C"/>
    <property type="match status" value="1"/>
</dbReference>
<evidence type="ECO:0000256" key="1">
    <source>
        <dbReference type="ARBA" id="ARBA00001946"/>
    </source>
</evidence>
<comment type="cofactor">
    <cofactor evidence="1">
        <name>Mg(2+)</name>
        <dbReference type="ChEBI" id="CHEBI:18420"/>
    </cofactor>
</comment>
<dbReference type="AlphaFoldDB" id="A0A5P9NQY0"/>
<dbReference type="PANTHER" id="PTHR43785:SF12">
    <property type="entry name" value="TYPE-1 GLUTAMINE SYNTHETASE 2"/>
    <property type="match status" value="1"/>
</dbReference>
<gene>
    <name evidence="7" type="ORF">EY643_17595</name>
</gene>
<dbReference type="GO" id="GO:0006598">
    <property type="term" value="P:polyamine catabolic process"/>
    <property type="evidence" value="ECO:0007669"/>
    <property type="project" value="TreeGrafter"/>
</dbReference>
<dbReference type="PROSITE" id="PS00181">
    <property type="entry name" value="GLNA_ATP"/>
    <property type="match status" value="1"/>
</dbReference>
<proteinExistence type="inferred from homology"/>
<dbReference type="InterPro" id="IPR036651">
    <property type="entry name" value="Gln_synt_N_sf"/>
</dbReference>
<name>A0A5P9NQY0_9GAMM</name>
<dbReference type="Proteomes" id="UP000326287">
    <property type="component" value="Chromosome"/>
</dbReference>
<dbReference type="GO" id="GO:0004356">
    <property type="term" value="F:glutamine synthetase activity"/>
    <property type="evidence" value="ECO:0007669"/>
    <property type="project" value="InterPro"/>
</dbReference>
<dbReference type="Gene3D" id="3.10.20.70">
    <property type="entry name" value="Glutamine synthetase, N-terminal domain"/>
    <property type="match status" value="1"/>
</dbReference>
<dbReference type="InterPro" id="IPR014746">
    <property type="entry name" value="Gln_synth/guanido_kin_cat_dom"/>
</dbReference>
<dbReference type="PANTHER" id="PTHR43785">
    <property type="entry name" value="GAMMA-GLUTAMYLPUTRESCINE SYNTHETASE"/>
    <property type="match status" value="1"/>
</dbReference>
<dbReference type="KEGG" id="halc:EY643_17595"/>
<dbReference type="Gene3D" id="3.30.590.10">
    <property type="entry name" value="Glutamine synthetase/guanido kinase, catalytic domain"/>
    <property type="match status" value="1"/>
</dbReference>
<dbReference type="RefSeq" id="WP_153240473.1">
    <property type="nucleotide sequence ID" value="NZ_CP036422.1"/>
</dbReference>
<feature type="domain" description="GS catalytic" evidence="6">
    <location>
        <begin position="116"/>
        <end position="449"/>
    </location>
</feature>
<keyword evidence="2" id="KW-0436">Ligase</keyword>
<protein>
    <submittedName>
        <fullName evidence="7">Glutamine synthetase</fullName>
    </submittedName>
</protein>
<evidence type="ECO:0000313" key="8">
    <source>
        <dbReference type="Proteomes" id="UP000326287"/>
    </source>
</evidence>